<reference evidence="1 2" key="1">
    <citation type="submission" date="2016-10" db="EMBL/GenBank/DDBJ databases">
        <title>Pseudomonas lactis sp. nov. and Pseudomonas paralactis sp. nov., isolated from bovine raw milk.</title>
        <authorList>
            <person name="Von Neubeck M."/>
            <person name="Huptas C."/>
            <person name="Glueck C."/>
            <person name="Krewinkel M."/>
            <person name="Stoeckel M."/>
            <person name="Stressler T."/>
            <person name="Fischer L."/>
            <person name="Hinrichs J."/>
            <person name="Scherer S."/>
            <person name="Wenning M."/>
        </authorList>
    </citation>
    <scope>NUCLEOTIDE SEQUENCE [LARGE SCALE GENOMIC DNA]</scope>
    <source>
        <strain evidence="1 2">DSM 17516</strain>
    </source>
</reference>
<evidence type="ECO:0000313" key="2">
    <source>
        <dbReference type="Proteomes" id="UP000189295"/>
    </source>
</evidence>
<evidence type="ECO:0000313" key="1">
    <source>
        <dbReference type="EMBL" id="ONH52778.1"/>
    </source>
</evidence>
<accession>A0A1V2K4Z1</accession>
<dbReference type="OrthoDB" id="8777270at2"/>
<dbReference type="EMBL" id="MNPW01000008">
    <property type="protein sequence ID" value="ONH52778.1"/>
    <property type="molecule type" value="Genomic_DNA"/>
</dbReference>
<dbReference type="PROSITE" id="PS51257">
    <property type="entry name" value="PROKAR_LIPOPROTEIN"/>
    <property type="match status" value="1"/>
</dbReference>
<name>A0A1V2K4Z1_PSECE</name>
<comment type="caution">
    <text evidence="1">The sequence shown here is derived from an EMBL/GenBank/DDBJ whole genome shotgun (WGS) entry which is preliminary data.</text>
</comment>
<proteinExistence type="predicted"/>
<dbReference type="AlphaFoldDB" id="A0A1V2K4Z1"/>
<protein>
    <recommendedName>
        <fullName evidence="3">Lipoprotein</fullName>
    </recommendedName>
</protein>
<dbReference type="RefSeq" id="WP_076952766.1">
    <property type="nucleotide sequence ID" value="NZ_MNPW01000008.1"/>
</dbReference>
<sequence>MVKIFKVLAVGLIGGVSGCSLFTPPQEQPVIEEKLNSSFLWKAKVGTLSLTPDRRVVLVNFDSGRFCAEAPTEVGSDLSRAFKAVAEADIPAEVKANVGMAAAISSSNSVLNHRTQGMQLFLANSYFVCQMYMNEAITARELLAYQKQVFDAAAIIIKEEIPYLYKQAATEAISTPQKNTVDVLKTLKEIDALKPSTN</sequence>
<dbReference type="Proteomes" id="UP000189295">
    <property type="component" value="Unassembled WGS sequence"/>
</dbReference>
<evidence type="ECO:0008006" key="3">
    <source>
        <dbReference type="Google" id="ProtNLM"/>
    </source>
</evidence>
<gene>
    <name evidence="1" type="ORF">BLL36_18040</name>
</gene>
<organism evidence="1 2">
    <name type="scientific">Pseudomonas cedrina subsp. cedrina</name>
    <dbReference type="NCBI Taxonomy" id="76762"/>
    <lineage>
        <taxon>Bacteria</taxon>
        <taxon>Pseudomonadati</taxon>
        <taxon>Pseudomonadota</taxon>
        <taxon>Gammaproteobacteria</taxon>
        <taxon>Pseudomonadales</taxon>
        <taxon>Pseudomonadaceae</taxon>
        <taxon>Pseudomonas</taxon>
    </lineage>
</organism>